<proteinExistence type="predicted"/>
<dbReference type="SUPFAM" id="SSF64076">
    <property type="entry name" value="MTH938-like"/>
    <property type="match status" value="1"/>
</dbReference>
<name>A0A4D7QNA1_9HYPH</name>
<dbReference type="InterPro" id="IPR007523">
    <property type="entry name" value="NDUFAF3/AAMDC"/>
</dbReference>
<sequence length="99" mass="10312">MSHRGSVLALPSGIRAWDVTAPGELTAESLGLVLAEAAEIDFLLIGTGVAPVLLSDAIAWPLRDARIGFDVMATGAAARTFNIMLGERRRVAAALIAVD</sequence>
<dbReference type="PANTHER" id="PTHR21192:SF2">
    <property type="entry name" value="NADH DEHYDROGENASE [UBIQUINONE] 1 ALPHA SUBCOMPLEX ASSEMBLY FACTOR 3"/>
    <property type="match status" value="1"/>
</dbReference>
<dbReference type="Pfam" id="PF04430">
    <property type="entry name" value="DUF498"/>
    <property type="match status" value="1"/>
</dbReference>
<dbReference type="AlphaFoldDB" id="A0A4D7QNA1"/>
<dbReference type="Proteomes" id="UP000298588">
    <property type="component" value="Chromosome"/>
</dbReference>
<dbReference type="InterPro" id="IPR036748">
    <property type="entry name" value="MTH938-like_sf"/>
</dbReference>
<gene>
    <name evidence="1" type="ORF">E8L99_16925</name>
</gene>
<dbReference type="OrthoDB" id="7351393at2"/>
<protein>
    <submittedName>
        <fullName evidence="1">Uncharacterized protein</fullName>
    </submittedName>
</protein>
<accession>A0A4D7QNA1</accession>
<dbReference type="PANTHER" id="PTHR21192">
    <property type="entry name" value="NUCLEAR PROTEIN E3-3"/>
    <property type="match status" value="1"/>
</dbReference>
<reference evidence="1 2" key="1">
    <citation type="submission" date="2019-04" db="EMBL/GenBank/DDBJ databases">
        <title>Phreatobacter aquaticus sp. nov.</title>
        <authorList>
            <person name="Choi A."/>
            <person name="Baek K."/>
        </authorList>
    </citation>
    <scope>NUCLEOTIDE SEQUENCE [LARGE SCALE GENOMIC DNA]</scope>
    <source>
        <strain evidence="1 2">NMCR1094</strain>
    </source>
</reference>
<dbReference type="EMBL" id="CP039865">
    <property type="protein sequence ID" value="QCK88835.1"/>
    <property type="molecule type" value="Genomic_DNA"/>
</dbReference>
<organism evidence="1 2">
    <name type="scientific">Phreatobacter aquaticus</name>
    <dbReference type="NCBI Taxonomy" id="2570229"/>
    <lineage>
        <taxon>Bacteria</taxon>
        <taxon>Pseudomonadati</taxon>
        <taxon>Pseudomonadota</taxon>
        <taxon>Alphaproteobacteria</taxon>
        <taxon>Hyphomicrobiales</taxon>
        <taxon>Phreatobacteraceae</taxon>
        <taxon>Phreatobacter</taxon>
    </lineage>
</organism>
<keyword evidence="2" id="KW-1185">Reference proteome</keyword>
<dbReference type="KEGG" id="paqt:E8L99_16925"/>
<dbReference type="CDD" id="cd00248">
    <property type="entry name" value="Mth938-like"/>
    <property type="match status" value="1"/>
</dbReference>
<dbReference type="Gene3D" id="3.40.1230.10">
    <property type="entry name" value="MTH938-like"/>
    <property type="match status" value="1"/>
</dbReference>
<evidence type="ECO:0000313" key="2">
    <source>
        <dbReference type="Proteomes" id="UP000298588"/>
    </source>
</evidence>
<evidence type="ECO:0000313" key="1">
    <source>
        <dbReference type="EMBL" id="QCK88835.1"/>
    </source>
</evidence>